<dbReference type="SMART" id="SM00717">
    <property type="entry name" value="SANT"/>
    <property type="match status" value="4"/>
</dbReference>
<dbReference type="Gene3D" id="1.10.10.60">
    <property type="entry name" value="Homeodomain-like"/>
    <property type="match status" value="2"/>
</dbReference>
<evidence type="ECO:0000256" key="11">
    <source>
        <dbReference type="ARBA" id="ARBA00070367"/>
    </source>
</evidence>
<protein>
    <recommendedName>
        <fullName evidence="11">Cyclin-D-binding Myb-like transcription factor 1</fullName>
    </recommendedName>
</protein>
<evidence type="ECO:0000259" key="14">
    <source>
        <dbReference type="PROSITE" id="PS51294"/>
    </source>
</evidence>
<keyword evidence="5" id="KW-0010">Activator</keyword>
<feature type="region of interest" description="Disordered" evidence="12">
    <location>
        <begin position="468"/>
        <end position="496"/>
    </location>
</feature>
<dbReference type="GeneTree" id="ENSGT00940000156016"/>
<dbReference type="AlphaFoldDB" id="A0A8C5KH08"/>
<dbReference type="PROSITE" id="PS50090">
    <property type="entry name" value="MYB_LIKE"/>
    <property type="match status" value="2"/>
</dbReference>
<dbReference type="GO" id="GO:0005634">
    <property type="term" value="C:nucleus"/>
    <property type="evidence" value="ECO:0007669"/>
    <property type="project" value="UniProtKB-SubCell"/>
</dbReference>
<sequence length="496" mass="56959">MFTQDTGGNIAFYSQNETYEADNLEPLPKRPYFYSEDDQIIDDSIPGMLDHALPVWEGDPSLRPCFYSDDDQIIDDFWERDPSFEVAMTTTNKEKGHGNSLEAMMKFQVLKNEQLNGTSTMDDEDVSGRSQAWLMTKEDKDFLTSHGHTWRKGMWSKEETETLMQNIESYMNTHGFTDAREIIFEISKGKRKDFYRAIATGLNRPLFAVYRRVVRMYDDRNHVGKYTHEEVEKLKELHIQHGNDWVKIGAALGRSASSVKDRCRRMVNICNTGKWTEDEEQRLTDIIHELTSTGPTDSVTQGVPWSAVAERVGSRSEKQCRSKWLNYLNWKQSGGTEWTKKDEASFILKLAELDVADENDIQWDLLAQGWSSARSPQWLRNKWQNMKRQIANYKDISFPVLIRQLQLSQKNRKHKNCKYKPDLLENESESEVPNTNSFSSVQNAHSSIFTLEDHGAIFPFSMPTLHTPDQVTNAPSTDSPSAAVDSVPVAPNSKTQ</sequence>
<organism evidence="15 16">
    <name type="scientific">Jaculus jaculus</name>
    <name type="common">Lesser Egyptian jerboa</name>
    <dbReference type="NCBI Taxonomy" id="51337"/>
    <lineage>
        <taxon>Eukaryota</taxon>
        <taxon>Metazoa</taxon>
        <taxon>Chordata</taxon>
        <taxon>Craniata</taxon>
        <taxon>Vertebrata</taxon>
        <taxon>Euteleostomi</taxon>
        <taxon>Mammalia</taxon>
        <taxon>Eutheria</taxon>
        <taxon>Euarchontoglires</taxon>
        <taxon>Glires</taxon>
        <taxon>Rodentia</taxon>
        <taxon>Myomorpha</taxon>
        <taxon>Dipodoidea</taxon>
        <taxon>Dipodidae</taxon>
        <taxon>Dipodinae</taxon>
        <taxon>Jaculus</taxon>
    </lineage>
</organism>
<proteinExistence type="inferred from homology"/>
<keyword evidence="4" id="KW-0238">DNA-binding</keyword>
<keyword evidence="3" id="KW-0805">Transcription regulation</keyword>
<evidence type="ECO:0000256" key="4">
    <source>
        <dbReference type="ARBA" id="ARBA00023125"/>
    </source>
</evidence>
<feature type="domain" description="HTH myb-type" evidence="14">
    <location>
        <begin position="224"/>
        <end position="268"/>
    </location>
</feature>
<evidence type="ECO:0000256" key="6">
    <source>
        <dbReference type="ARBA" id="ARBA00023163"/>
    </source>
</evidence>
<keyword evidence="8" id="KW-0131">Cell cycle</keyword>
<keyword evidence="16" id="KW-1185">Reference proteome</keyword>
<dbReference type="InterPro" id="IPR009057">
    <property type="entry name" value="Homeodomain-like_sf"/>
</dbReference>
<keyword evidence="2" id="KW-0677">Repeat</keyword>
<dbReference type="FunFam" id="1.10.10.60:FF:000139">
    <property type="entry name" value="cyclin-D-binding Myb-like transcription factor 1 isoform X2"/>
    <property type="match status" value="1"/>
</dbReference>
<dbReference type="PANTHER" id="PTHR46380:SF2">
    <property type="entry name" value="CYCLIN-D-BINDING MYB-LIKE TRANSCRIPTION FACTOR 1"/>
    <property type="match status" value="1"/>
</dbReference>
<feature type="domain" description="Myb-like" evidence="13">
    <location>
        <begin position="224"/>
        <end position="267"/>
    </location>
</feature>
<keyword evidence="7" id="KW-0539">Nucleus</keyword>
<comment type="similarity">
    <text evidence="9">Belongs to the DMTF1 family.</text>
</comment>
<evidence type="ECO:0000256" key="5">
    <source>
        <dbReference type="ARBA" id="ARBA00023159"/>
    </source>
</evidence>
<dbReference type="PROSITE" id="PS51294">
    <property type="entry name" value="HTH_MYB"/>
    <property type="match status" value="2"/>
</dbReference>
<evidence type="ECO:0000256" key="8">
    <source>
        <dbReference type="ARBA" id="ARBA00023306"/>
    </source>
</evidence>
<feature type="domain" description="Myb-like" evidence="13">
    <location>
        <begin position="273"/>
        <end position="328"/>
    </location>
</feature>
<dbReference type="Proteomes" id="UP000694385">
    <property type="component" value="Unassembled WGS sequence"/>
</dbReference>
<evidence type="ECO:0000256" key="10">
    <source>
        <dbReference type="ARBA" id="ARBA00063183"/>
    </source>
</evidence>
<keyword evidence="6" id="KW-0804">Transcription</keyword>
<dbReference type="InterPro" id="IPR051651">
    <property type="entry name" value="DMTF1_DNA-bind_reg"/>
</dbReference>
<reference evidence="15" key="1">
    <citation type="submission" date="2025-08" db="UniProtKB">
        <authorList>
            <consortium name="Ensembl"/>
        </authorList>
    </citation>
    <scope>IDENTIFICATION</scope>
</reference>
<evidence type="ECO:0000313" key="15">
    <source>
        <dbReference type="Ensembl" id="ENSJJAP00000009074.1"/>
    </source>
</evidence>
<dbReference type="FunFam" id="1.10.10.60:FF:000114">
    <property type="entry name" value="cyclin-D-binding Myb-like transcription factor 1 isoform X1"/>
    <property type="match status" value="1"/>
</dbReference>
<dbReference type="Ensembl" id="ENSJJAT00000015515.1">
    <property type="protein sequence ID" value="ENSJJAP00000009074.1"/>
    <property type="gene ID" value="ENSJJAG00000013070.1"/>
</dbReference>
<evidence type="ECO:0000259" key="13">
    <source>
        <dbReference type="PROSITE" id="PS50090"/>
    </source>
</evidence>
<evidence type="ECO:0000256" key="1">
    <source>
        <dbReference type="ARBA" id="ARBA00004123"/>
    </source>
</evidence>
<name>A0A8C5KH08_JACJA</name>
<evidence type="ECO:0000256" key="2">
    <source>
        <dbReference type="ARBA" id="ARBA00022737"/>
    </source>
</evidence>
<dbReference type="Pfam" id="PF20588">
    <property type="entry name" value="DMTF1_N"/>
    <property type="match status" value="1"/>
</dbReference>
<evidence type="ECO:0000256" key="12">
    <source>
        <dbReference type="SAM" id="MobiDB-lite"/>
    </source>
</evidence>
<accession>A0A8C5KH08</accession>
<evidence type="ECO:0000256" key="3">
    <source>
        <dbReference type="ARBA" id="ARBA00023015"/>
    </source>
</evidence>
<evidence type="ECO:0000256" key="7">
    <source>
        <dbReference type="ARBA" id="ARBA00023242"/>
    </source>
</evidence>
<dbReference type="InterPro" id="IPR046775">
    <property type="entry name" value="DMTF1_N"/>
</dbReference>
<dbReference type="GO" id="GO:0000978">
    <property type="term" value="F:RNA polymerase II cis-regulatory region sequence-specific DNA binding"/>
    <property type="evidence" value="ECO:0007669"/>
    <property type="project" value="TreeGrafter"/>
</dbReference>
<comment type="subcellular location">
    <subcellularLocation>
        <location evidence="1">Nucleus</location>
    </subcellularLocation>
</comment>
<feature type="domain" description="HTH myb-type" evidence="14">
    <location>
        <begin position="270"/>
        <end position="332"/>
    </location>
</feature>
<dbReference type="SUPFAM" id="SSF46689">
    <property type="entry name" value="Homeodomain-like"/>
    <property type="match status" value="2"/>
</dbReference>
<evidence type="ECO:0000256" key="9">
    <source>
        <dbReference type="ARBA" id="ARBA00061386"/>
    </source>
</evidence>
<dbReference type="InterPro" id="IPR001005">
    <property type="entry name" value="SANT/Myb"/>
</dbReference>
<dbReference type="PANTHER" id="PTHR46380">
    <property type="entry name" value="CYCLIN-D-BINDING MYB-LIKE TRANSCRIPTION FACTOR 1"/>
    <property type="match status" value="1"/>
</dbReference>
<comment type="subunit">
    <text evidence="10">Interacts with the D-type cyclins CCND1, CCND2 and CCND3. Interaction with D-type cyclins may modulate transcriptional activation by this protein.</text>
</comment>
<evidence type="ECO:0000313" key="16">
    <source>
        <dbReference type="Proteomes" id="UP000694385"/>
    </source>
</evidence>
<dbReference type="CDD" id="cd00167">
    <property type="entry name" value="SANT"/>
    <property type="match status" value="2"/>
</dbReference>
<dbReference type="GO" id="GO:0000981">
    <property type="term" value="F:DNA-binding transcription factor activity, RNA polymerase II-specific"/>
    <property type="evidence" value="ECO:0007669"/>
    <property type="project" value="TreeGrafter"/>
</dbReference>
<dbReference type="Pfam" id="PF00249">
    <property type="entry name" value="Myb_DNA-binding"/>
    <property type="match status" value="2"/>
</dbReference>
<dbReference type="InterPro" id="IPR017930">
    <property type="entry name" value="Myb_dom"/>
</dbReference>
<reference evidence="15" key="2">
    <citation type="submission" date="2025-09" db="UniProtKB">
        <authorList>
            <consortium name="Ensembl"/>
        </authorList>
    </citation>
    <scope>IDENTIFICATION</scope>
</reference>
<feature type="compositionally biased region" description="Polar residues" evidence="12">
    <location>
        <begin position="468"/>
        <end position="480"/>
    </location>
</feature>